<reference evidence="1 2" key="1">
    <citation type="submission" date="2017-03" db="EMBL/GenBank/DDBJ databases">
        <title>Genome analysis of strain PAMC 26577.</title>
        <authorList>
            <person name="Oh H.-M."/>
            <person name="Yang J.-A."/>
        </authorList>
    </citation>
    <scope>NUCLEOTIDE SEQUENCE [LARGE SCALE GENOMIC DNA]</scope>
    <source>
        <strain evidence="1 2">PAMC 26577</strain>
    </source>
</reference>
<dbReference type="AlphaFoldDB" id="A0A242M5G2"/>
<organism evidence="1 2">
    <name type="scientific">Caballeronia sordidicola</name>
    <name type="common">Burkholderia sordidicola</name>
    <dbReference type="NCBI Taxonomy" id="196367"/>
    <lineage>
        <taxon>Bacteria</taxon>
        <taxon>Pseudomonadati</taxon>
        <taxon>Pseudomonadota</taxon>
        <taxon>Betaproteobacteria</taxon>
        <taxon>Burkholderiales</taxon>
        <taxon>Burkholderiaceae</taxon>
        <taxon>Caballeronia</taxon>
    </lineage>
</organism>
<protein>
    <submittedName>
        <fullName evidence="1">Uncharacterized protein</fullName>
    </submittedName>
</protein>
<sequence length="37" mass="4009">MFGQQLMNHIEHAPTIPLSQSLSSIDSPLRAACLDGE</sequence>
<proteinExistence type="predicted"/>
<gene>
    <name evidence="1" type="ORF">PAMC26577_37710</name>
</gene>
<accession>A0A242M5G2</accession>
<dbReference type="EMBL" id="NBTZ01000160">
    <property type="protein sequence ID" value="OTP66430.1"/>
    <property type="molecule type" value="Genomic_DNA"/>
</dbReference>
<comment type="caution">
    <text evidence="1">The sequence shown here is derived from an EMBL/GenBank/DDBJ whole genome shotgun (WGS) entry which is preliminary data.</text>
</comment>
<dbReference type="Proteomes" id="UP000195221">
    <property type="component" value="Unassembled WGS sequence"/>
</dbReference>
<evidence type="ECO:0000313" key="1">
    <source>
        <dbReference type="EMBL" id="OTP66430.1"/>
    </source>
</evidence>
<name>A0A242M5G2_CABSO</name>
<evidence type="ECO:0000313" key="2">
    <source>
        <dbReference type="Proteomes" id="UP000195221"/>
    </source>
</evidence>